<dbReference type="Gene3D" id="3.30.40.10">
    <property type="entry name" value="Zinc/RING finger domain, C3HC4 (zinc finger)"/>
    <property type="match status" value="1"/>
</dbReference>
<dbReference type="GO" id="GO:0005769">
    <property type="term" value="C:early endosome"/>
    <property type="evidence" value="ECO:0007669"/>
    <property type="project" value="TreeGrafter"/>
</dbReference>
<dbReference type="GO" id="GO:0008270">
    <property type="term" value="F:zinc ion binding"/>
    <property type="evidence" value="ECO:0007669"/>
    <property type="project" value="UniProtKB-KW"/>
</dbReference>
<dbReference type="PANTHER" id="PTHR23164">
    <property type="entry name" value="EARLY ENDOSOME ANTIGEN 1"/>
    <property type="match status" value="1"/>
</dbReference>
<accession>A0A2C9K1A3</accession>
<dbReference type="PROSITE" id="PS50178">
    <property type="entry name" value="ZF_FYVE"/>
    <property type="match status" value="1"/>
</dbReference>
<dbReference type="GO" id="GO:0006897">
    <property type="term" value="P:endocytosis"/>
    <property type="evidence" value="ECO:0007669"/>
    <property type="project" value="TreeGrafter"/>
</dbReference>
<dbReference type="InterPro" id="IPR017455">
    <property type="entry name" value="Znf_FYVE-rel"/>
</dbReference>
<evidence type="ECO:0000256" key="1">
    <source>
        <dbReference type="ARBA" id="ARBA00022723"/>
    </source>
</evidence>
<dbReference type="InterPro" id="IPR000306">
    <property type="entry name" value="Znf_FYVE"/>
</dbReference>
<dbReference type="GO" id="GO:0005545">
    <property type="term" value="F:1-phosphatidylinositol binding"/>
    <property type="evidence" value="ECO:0007669"/>
    <property type="project" value="TreeGrafter"/>
</dbReference>
<reference evidence="8" key="1">
    <citation type="submission" date="2020-05" db="UniProtKB">
        <authorList>
            <consortium name="EnsemblMetazoa"/>
        </authorList>
    </citation>
    <scope>IDENTIFICATION</scope>
    <source>
        <strain evidence="8">BB02</strain>
    </source>
</reference>
<dbReference type="Gene3D" id="1.20.5.390">
    <property type="entry name" value="L1 transposable element, trimerization domain"/>
    <property type="match status" value="1"/>
</dbReference>
<dbReference type="PROSITE" id="PS50089">
    <property type="entry name" value="ZF_RING_2"/>
    <property type="match status" value="1"/>
</dbReference>
<feature type="domain" description="RING-type" evidence="6">
    <location>
        <begin position="272"/>
        <end position="319"/>
    </location>
</feature>
<dbReference type="PANTHER" id="PTHR23164:SF30">
    <property type="entry name" value="EARLY ENDOSOME ANTIGEN 1"/>
    <property type="match status" value="1"/>
</dbReference>
<evidence type="ECO:0000256" key="3">
    <source>
        <dbReference type="ARBA" id="ARBA00022833"/>
    </source>
</evidence>
<organism evidence="8 9">
    <name type="scientific">Biomphalaria glabrata</name>
    <name type="common">Bloodfluke planorb</name>
    <name type="synonym">Freshwater snail</name>
    <dbReference type="NCBI Taxonomy" id="6526"/>
    <lineage>
        <taxon>Eukaryota</taxon>
        <taxon>Metazoa</taxon>
        <taxon>Spiralia</taxon>
        <taxon>Lophotrochozoa</taxon>
        <taxon>Mollusca</taxon>
        <taxon>Gastropoda</taxon>
        <taxon>Heterobranchia</taxon>
        <taxon>Euthyneura</taxon>
        <taxon>Panpulmonata</taxon>
        <taxon>Hygrophila</taxon>
        <taxon>Lymnaeoidea</taxon>
        <taxon>Planorbidae</taxon>
        <taxon>Biomphalaria</taxon>
    </lineage>
</organism>
<dbReference type="Pfam" id="PF01363">
    <property type="entry name" value="FYVE"/>
    <property type="match status" value="1"/>
</dbReference>
<feature type="region of interest" description="Disordered" evidence="5">
    <location>
        <begin position="42"/>
        <end position="69"/>
    </location>
</feature>
<dbReference type="InterPro" id="IPR011011">
    <property type="entry name" value="Znf_FYVE_PHD"/>
</dbReference>
<evidence type="ECO:0000313" key="9">
    <source>
        <dbReference type="Proteomes" id="UP000076420"/>
    </source>
</evidence>
<keyword evidence="2 4" id="KW-0863">Zinc-finger</keyword>
<dbReference type="VEuPathDB" id="VectorBase:BGLB011526"/>
<evidence type="ECO:0008006" key="10">
    <source>
        <dbReference type="Google" id="ProtNLM"/>
    </source>
</evidence>
<proteinExistence type="predicted"/>
<evidence type="ECO:0000256" key="4">
    <source>
        <dbReference type="PROSITE-ProRule" id="PRU00175"/>
    </source>
</evidence>
<keyword evidence="3" id="KW-0862">Zinc</keyword>
<keyword evidence="1" id="KW-0479">Metal-binding</keyword>
<dbReference type="AlphaFoldDB" id="A0A2C9K1A3"/>
<dbReference type="SMART" id="SM00064">
    <property type="entry name" value="FYVE"/>
    <property type="match status" value="1"/>
</dbReference>
<sequence length="327" mass="37850">MNKQMLDLDKEKREAMEANEKLVKEKEVLEKAKQDLEKLYEDAASERDNYKKDSENLKSQLDTKQEEWTKEVSSLQEAKDLLIQQKMELQADVNRLQGEFSKMNAVVEKTKQEADEVQKILRQDNSTLQDKLASQKLMHEALQKDKDEAEARFEMQSSLLSENLTTIRADFTVAESKVDELTKLNDQLRGEKLELEAKLEHNNDERRLLVDRCVASEKECEKLRDKVAEQRHKLDDMQAALQELGRENQTLQITTTKVQARKWLDDSEVTECTSCGKVFSVTVRKHHCRNCGHIFCNECSSRLAQVPTIKKPARVCDGCFTEINNKK</sequence>
<dbReference type="InterPro" id="IPR001841">
    <property type="entry name" value="Znf_RING"/>
</dbReference>
<evidence type="ECO:0000256" key="5">
    <source>
        <dbReference type="SAM" id="MobiDB-lite"/>
    </source>
</evidence>
<evidence type="ECO:0000259" key="6">
    <source>
        <dbReference type="PROSITE" id="PS50089"/>
    </source>
</evidence>
<name>A0A2C9K1A3_BIOGL</name>
<dbReference type="VEuPathDB" id="VectorBase:BGLAX_047303"/>
<dbReference type="CDD" id="cd15730">
    <property type="entry name" value="FYVE_EEA1"/>
    <property type="match status" value="1"/>
</dbReference>
<dbReference type="STRING" id="6526.A0A2C9K1A3"/>
<protein>
    <recommendedName>
        <fullName evidence="10">FYVE-type domain-containing protein</fullName>
    </recommendedName>
</protein>
<evidence type="ECO:0000313" key="8">
    <source>
        <dbReference type="EnsemblMetazoa" id="BGLB011526-PB"/>
    </source>
</evidence>
<dbReference type="SUPFAM" id="SSF57903">
    <property type="entry name" value="FYVE/PHD zinc finger"/>
    <property type="match status" value="1"/>
</dbReference>
<feature type="domain" description="FYVE-type" evidence="7">
    <location>
        <begin position="266"/>
        <end position="324"/>
    </location>
</feature>
<dbReference type="EnsemblMetazoa" id="BGLB011526-RB">
    <property type="protein sequence ID" value="BGLB011526-PB"/>
    <property type="gene ID" value="BGLB011526"/>
</dbReference>
<dbReference type="InterPro" id="IPR013083">
    <property type="entry name" value="Znf_RING/FYVE/PHD"/>
</dbReference>
<evidence type="ECO:0000259" key="7">
    <source>
        <dbReference type="PROSITE" id="PS50178"/>
    </source>
</evidence>
<gene>
    <name evidence="8" type="primary">106077301</name>
</gene>
<evidence type="ECO:0000256" key="2">
    <source>
        <dbReference type="ARBA" id="ARBA00022771"/>
    </source>
</evidence>
<dbReference type="KEGG" id="bgt:106077301"/>
<dbReference type="Proteomes" id="UP000076420">
    <property type="component" value="Unassembled WGS sequence"/>
</dbReference>